<comment type="caution">
    <text evidence="2">The sequence shown here is derived from an EMBL/GenBank/DDBJ whole genome shotgun (WGS) entry which is preliminary data.</text>
</comment>
<gene>
    <name evidence="2" type="ORF">BJX67DRAFT_112904</name>
</gene>
<feature type="region of interest" description="Disordered" evidence="1">
    <location>
        <begin position="262"/>
        <end position="281"/>
    </location>
</feature>
<dbReference type="Proteomes" id="UP001610432">
    <property type="component" value="Unassembled WGS sequence"/>
</dbReference>
<proteinExistence type="predicted"/>
<accession>A0ABR4LSF3</accession>
<keyword evidence="3" id="KW-1185">Reference proteome</keyword>
<evidence type="ECO:0000313" key="3">
    <source>
        <dbReference type="Proteomes" id="UP001610432"/>
    </source>
</evidence>
<dbReference type="RefSeq" id="XP_070886038.1">
    <property type="nucleotide sequence ID" value="XM_071024337.1"/>
</dbReference>
<feature type="compositionally biased region" description="Basic and acidic residues" evidence="1">
    <location>
        <begin position="35"/>
        <end position="46"/>
    </location>
</feature>
<reference evidence="2 3" key="1">
    <citation type="submission" date="2024-07" db="EMBL/GenBank/DDBJ databases">
        <title>Section-level genome sequencing and comparative genomics of Aspergillus sections Usti and Cavernicolus.</title>
        <authorList>
            <consortium name="Lawrence Berkeley National Laboratory"/>
            <person name="Nybo J.L."/>
            <person name="Vesth T.C."/>
            <person name="Theobald S."/>
            <person name="Frisvad J.C."/>
            <person name="Larsen T.O."/>
            <person name="Kjaerboelling I."/>
            <person name="Rothschild-Mancinelli K."/>
            <person name="Lyhne E.K."/>
            <person name="Kogle M.E."/>
            <person name="Barry K."/>
            <person name="Clum A."/>
            <person name="Na H."/>
            <person name="Ledsgaard L."/>
            <person name="Lin J."/>
            <person name="Lipzen A."/>
            <person name="Kuo A."/>
            <person name="Riley R."/>
            <person name="Mondo S."/>
            <person name="Labutti K."/>
            <person name="Haridas S."/>
            <person name="Pangalinan J."/>
            <person name="Salamov A.A."/>
            <person name="Simmons B.A."/>
            <person name="Magnuson J.K."/>
            <person name="Chen J."/>
            <person name="Drula E."/>
            <person name="Henrissat B."/>
            <person name="Wiebenga A."/>
            <person name="Lubbers R.J."/>
            <person name="Gomes A.C."/>
            <person name="Macurrencykelacurrency M.R."/>
            <person name="Stajich J."/>
            <person name="Grigoriev I.V."/>
            <person name="Mortensen U.H."/>
            <person name="De Vries R.P."/>
            <person name="Baker S.E."/>
            <person name="Andersen M.R."/>
        </authorList>
    </citation>
    <scope>NUCLEOTIDE SEQUENCE [LARGE SCALE GENOMIC DNA]</scope>
    <source>
        <strain evidence="2 3">CBS 449.75</strain>
    </source>
</reference>
<dbReference type="EMBL" id="JBFXLQ010000021">
    <property type="protein sequence ID" value="KAL2867059.1"/>
    <property type="molecule type" value="Genomic_DNA"/>
</dbReference>
<evidence type="ECO:0000256" key="1">
    <source>
        <dbReference type="SAM" id="MobiDB-lite"/>
    </source>
</evidence>
<organism evidence="2 3">
    <name type="scientific">Aspergillus lucknowensis</name>
    <dbReference type="NCBI Taxonomy" id="176173"/>
    <lineage>
        <taxon>Eukaryota</taxon>
        <taxon>Fungi</taxon>
        <taxon>Dikarya</taxon>
        <taxon>Ascomycota</taxon>
        <taxon>Pezizomycotina</taxon>
        <taxon>Eurotiomycetes</taxon>
        <taxon>Eurotiomycetidae</taxon>
        <taxon>Eurotiales</taxon>
        <taxon>Aspergillaceae</taxon>
        <taxon>Aspergillus</taxon>
        <taxon>Aspergillus subgen. Nidulantes</taxon>
    </lineage>
</organism>
<evidence type="ECO:0000313" key="2">
    <source>
        <dbReference type="EMBL" id="KAL2867059.1"/>
    </source>
</evidence>
<name>A0ABR4LSF3_9EURO</name>
<feature type="region of interest" description="Disordered" evidence="1">
    <location>
        <begin position="19"/>
        <end position="47"/>
    </location>
</feature>
<dbReference type="GeneID" id="98139409"/>
<protein>
    <submittedName>
        <fullName evidence="2">Uncharacterized protein</fullName>
    </submittedName>
</protein>
<sequence>MSRATAYNIEPAGPFLAHSLLGRSKSTESGSDLDSTSKGENPERGPLDVWNLKADIERGLHASADDLFHPGTVIGFSRLRGRSPNGNDDDFVGEPPRYLLTNWLHRTPATSTPENRAFIIHPANLTIFSPETLLASLLCHQPPLPRSQAISCLDSVQLFPVFDLAAAVQAINEVSDILHSFWETRQTEDDDHRNQSEAIPHSITLIVAGLDTLTEAVIRASNAVRGTAVLSSVLRTLTQLSRMHRSYLSVVLVNTSGVGSTVRDDAAGTPPQSQRNYDAHQSRDDGIQSMFCLTDEPLFPSLLMRTLDQGIDTHLLVSNTRRAPVVEVIKDRVGSGVGKWCTWEKNQ</sequence>